<organism evidence="1">
    <name type="scientific">Spongospora subterranea</name>
    <dbReference type="NCBI Taxonomy" id="70186"/>
    <lineage>
        <taxon>Eukaryota</taxon>
        <taxon>Sar</taxon>
        <taxon>Rhizaria</taxon>
        <taxon>Endomyxa</taxon>
        <taxon>Phytomyxea</taxon>
        <taxon>Plasmodiophorida</taxon>
        <taxon>Plasmodiophoridae</taxon>
        <taxon>Spongospora</taxon>
    </lineage>
</organism>
<proteinExistence type="predicted"/>
<dbReference type="AlphaFoldDB" id="A0A0H5QFD5"/>
<accession>A0A0H5QFD5</accession>
<sequence>MNRLLLPSSLNFVNTRVNIFYQPRNQLSNLFRQRSCCALTIARRRHFPLTRRITGDSPVRIDGLDRRLTQVQTHGAAAINDHHGGGLGSLGRGDLEANTTSGNVFSGEILPGRYEPSIDRTRS</sequence>
<evidence type="ECO:0000313" key="1">
    <source>
        <dbReference type="EMBL" id="CRZ00758.1"/>
    </source>
</evidence>
<name>A0A0H5QFD5_9EUKA</name>
<dbReference type="EMBL" id="HACM01000316">
    <property type="protein sequence ID" value="CRZ00758.1"/>
    <property type="molecule type" value="Transcribed_RNA"/>
</dbReference>
<protein>
    <submittedName>
        <fullName evidence="1">Uncharacterized protein</fullName>
    </submittedName>
</protein>
<reference evidence="1" key="1">
    <citation type="submission" date="2015-04" db="EMBL/GenBank/DDBJ databases">
        <title>The genome sequence of the plant pathogenic Rhizarian Plasmodiophora brassicae reveals insights in its biotrophic life cycle and the origin of chitin synthesis.</title>
        <authorList>
            <person name="Schwelm A."/>
            <person name="Fogelqvist J."/>
            <person name="Knaust A."/>
            <person name="Julke S."/>
            <person name="Lilja T."/>
            <person name="Dhandapani V."/>
            <person name="Bonilla-Rosso G."/>
            <person name="Karlsson M."/>
            <person name="Shevchenko A."/>
            <person name="Choi S.R."/>
            <person name="Kim H.G."/>
            <person name="Park J.Y."/>
            <person name="Lim Y.P."/>
            <person name="Ludwig-Muller J."/>
            <person name="Dixelius C."/>
        </authorList>
    </citation>
    <scope>NUCLEOTIDE SEQUENCE</scope>
    <source>
        <tissue evidence="1">Potato root galls</tissue>
    </source>
</reference>